<evidence type="ECO:0000256" key="3">
    <source>
        <dbReference type="ARBA" id="ARBA00022989"/>
    </source>
</evidence>
<dbReference type="PANTHER" id="PTHR17920">
    <property type="entry name" value="TRANSMEMBRANE AND COILED-COIL DOMAIN-CONTAINING PROTEIN 4 TMCO4"/>
    <property type="match status" value="1"/>
</dbReference>
<keyword evidence="3" id="KW-1133">Transmembrane helix</keyword>
<evidence type="ECO:0000313" key="5">
    <source>
        <dbReference type="EMBL" id="PWD84398.1"/>
    </source>
</evidence>
<dbReference type="Proteomes" id="UP000244948">
    <property type="component" value="Unassembled WGS sequence"/>
</dbReference>
<reference evidence="5 6" key="1">
    <citation type="journal article" date="2018" name="Genome Announc.">
        <title>Ignatzschineria cameli sp. nov., isolated from necrotic foot tissue of dromedaries (Camelus dromedarius) and associated maggots (Wohlfahrtia species) in Dubai.</title>
        <authorList>
            <person name="Tsang C.C."/>
            <person name="Tang J.Y."/>
            <person name="Fong J.Y."/>
            <person name="Kinne J."/>
            <person name="Lee H.H."/>
            <person name="Joseph M."/>
            <person name="Jose S."/>
            <person name="Schuster R.K."/>
            <person name="Tang Y."/>
            <person name="Sivakumar S."/>
            <person name="Chen J.H."/>
            <person name="Teng J.L."/>
            <person name="Lau S.K."/>
            <person name="Wernery U."/>
            <person name="Woo P.C."/>
        </authorList>
    </citation>
    <scope>NUCLEOTIDE SEQUENCE [LARGE SCALE GENOMIC DNA]</scope>
    <source>
        <strain evidence="5 6">KCTC 22643</strain>
    </source>
</reference>
<keyword evidence="4" id="KW-0472">Membrane</keyword>
<dbReference type="Pfam" id="PF05277">
    <property type="entry name" value="DUF726"/>
    <property type="match status" value="1"/>
</dbReference>
<evidence type="ECO:0000313" key="6">
    <source>
        <dbReference type="Proteomes" id="UP000244948"/>
    </source>
</evidence>
<gene>
    <name evidence="5" type="ORF">DC082_02315</name>
</gene>
<dbReference type="InterPro" id="IPR007941">
    <property type="entry name" value="DUF726"/>
</dbReference>
<dbReference type="GO" id="GO:0016020">
    <property type="term" value="C:membrane"/>
    <property type="evidence" value="ECO:0007669"/>
    <property type="project" value="UniProtKB-SubCell"/>
</dbReference>
<sequence>MKRDLGRKDKRKIDNKTYKVQQKETIERELEEAEIAETLENRYCSWCLNKRDHQLIEAHRLRRSIYQCVECGNYTVQCRFCDNMAKGADKKSFGKLFSWDNERCAEHDGSIIRFAPLDPPLKDITEYKRLLSLENKSYSFGATIGKHLLSEYFTDDERFEIIRLSKSSPKSGKEERSASQNRAHRAIVINGFLKEHDKIFEDWCRAFELIPDNIEIYGLTWASKNVADFTRSLLSPKFGNILSKKLFLAQLAYSAITNPWHVSMKKAADTGEILGNILYQCKEGPYTLIAHSLGCRVIFYALELLKYHPEMKINNVILLGGAVDNNAQEWEDLTAAISGKIYNCHSIHDATLHTTYAIANIKLSRPIGYYPIESDSERIINIDCSDIIKAHTAWKDHYPEVYQRIISKTGSNSPT</sequence>
<comment type="caution">
    <text evidence="5">The sequence shown here is derived from an EMBL/GenBank/DDBJ whole genome shotgun (WGS) entry which is preliminary data.</text>
</comment>
<keyword evidence="2" id="KW-0812">Transmembrane</keyword>
<proteinExistence type="predicted"/>
<accession>A0A2U2AML2</accession>
<organism evidence="5 6">
    <name type="scientific">Ignatzschineria indica</name>
    <dbReference type="NCBI Taxonomy" id="472583"/>
    <lineage>
        <taxon>Bacteria</taxon>
        <taxon>Pseudomonadati</taxon>
        <taxon>Pseudomonadota</taxon>
        <taxon>Gammaproteobacteria</taxon>
        <taxon>Cardiobacteriales</taxon>
        <taxon>Ignatzschineriaceae</taxon>
        <taxon>Ignatzschineria</taxon>
    </lineage>
</organism>
<evidence type="ECO:0008006" key="7">
    <source>
        <dbReference type="Google" id="ProtNLM"/>
    </source>
</evidence>
<dbReference type="Gene3D" id="3.40.50.1820">
    <property type="entry name" value="alpha/beta hydrolase"/>
    <property type="match status" value="1"/>
</dbReference>
<comment type="subcellular location">
    <subcellularLocation>
        <location evidence="1">Membrane</location>
        <topology evidence="1">Multi-pass membrane protein</topology>
    </subcellularLocation>
</comment>
<dbReference type="InterPro" id="IPR029058">
    <property type="entry name" value="AB_hydrolase_fold"/>
</dbReference>
<protein>
    <recommendedName>
        <fullName evidence="7">DUF726 domain-containing protein</fullName>
    </recommendedName>
</protein>
<name>A0A2U2AML2_9GAMM</name>
<dbReference type="RefSeq" id="WP_109235584.1">
    <property type="nucleotide sequence ID" value="NZ_BMXZ01000001.1"/>
</dbReference>
<dbReference type="EMBL" id="QEWR01000002">
    <property type="protein sequence ID" value="PWD84398.1"/>
    <property type="molecule type" value="Genomic_DNA"/>
</dbReference>
<evidence type="ECO:0000256" key="2">
    <source>
        <dbReference type="ARBA" id="ARBA00022692"/>
    </source>
</evidence>
<keyword evidence="6" id="KW-1185">Reference proteome</keyword>
<dbReference type="AlphaFoldDB" id="A0A2U2AML2"/>
<evidence type="ECO:0000256" key="1">
    <source>
        <dbReference type="ARBA" id="ARBA00004141"/>
    </source>
</evidence>
<dbReference type="PANTHER" id="PTHR17920:SF3">
    <property type="entry name" value="TRANSMEMBRANE AND COILED-COIL DOMAIN-CONTAINING PROTEIN 4"/>
    <property type="match status" value="1"/>
</dbReference>
<dbReference type="SUPFAM" id="SSF53474">
    <property type="entry name" value="alpha/beta-Hydrolases"/>
    <property type="match status" value="2"/>
</dbReference>
<evidence type="ECO:0000256" key="4">
    <source>
        <dbReference type="ARBA" id="ARBA00023136"/>
    </source>
</evidence>